<feature type="transmembrane region" description="Helical" evidence="8">
    <location>
        <begin position="129"/>
        <end position="150"/>
    </location>
</feature>
<comment type="subcellular location">
    <subcellularLocation>
        <location evidence="8">Cell membrane</location>
        <topology evidence="8">Multi-pass membrane protein</topology>
    </subcellularLocation>
    <subcellularLocation>
        <location evidence="1">Endomembrane system</location>
        <topology evidence="1">Multi-pass membrane protein</topology>
    </subcellularLocation>
</comment>
<proteinExistence type="inferred from homology"/>
<dbReference type="GO" id="GO:0012505">
    <property type="term" value="C:endomembrane system"/>
    <property type="evidence" value="ECO:0007669"/>
    <property type="project" value="UniProtKB-SubCell"/>
</dbReference>
<evidence type="ECO:0000256" key="4">
    <source>
        <dbReference type="ARBA" id="ARBA00022967"/>
    </source>
</evidence>
<feature type="transmembrane region" description="Helical" evidence="8">
    <location>
        <begin position="102"/>
        <end position="123"/>
    </location>
</feature>
<feature type="transmembrane region" description="Helical" evidence="8">
    <location>
        <begin position="69"/>
        <end position="90"/>
    </location>
</feature>
<dbReference type="AlphaFoldDB" id="A0A2K2UDX3"/>
<keyword evidence="6 8" id="KW-1133">Transmembrane helix</keyword>
<dbReference type="Proteomes" id="UP000236197">
    <property type="component" value="Unassembled WGS sequence"/>
</dbReference>
<comment type="subunit">
    <text evidence="8">The complex is composed of six subunits: RnfA, RnfB, RnfC, RnfD, RnfE and RnfG.</text>
</comment>
<evidence type="ECO:0000256" key="8">
    <source>
        <dbReference type="HAMAP-Rule" id="MF_00459"/>
    </source>
</evidence>
<dbReference type="NCBIfam" id="TIGR01943">
    <property type="entry name" value="rnfA"/>
    <property type="match status" value="1"/>
</dbReference>
<feature type="transmembrane region" description="Helical" evidence="8">
    <location>
        <begin position="6"/>
        <end position="31"/>
    </location>
</feature>
<organism evidence="9 10">
    <name type="scientific">Enteroscipio rubneri</name>
    <dbReference type="NCBI Taxonomy" id="2070686"/>
    <lineage>
        <taxon>Bacteria</taxon>
        <taxon>Bacillati</taxon>
        <taxon>Actinomycetota</taxon>
        <taxon>Coriobacteriia</taxon>
        <taxon>Eggerthellales</taxon>
        <taxon>Eggerthellaceae</taxon>
        <taxon>Enteroscipio</taxon>
    </lineage>
</organism>
<dbReference type="EMBL" id="PPEK01000002">
    <property type="protein sequence ID" value="PNV68418.1"/>
    <property type="molecule type" value="Genomic_DNA"/>
</dbReference>
<dbReference type="InterPro" id="IPR050133">
    <property type="entry name" value="NqrDE/RnfAE_oxidrdctase"/>
</dbReference>
<dbReference type="EC" id="7.-.-.-" evidence="8"/>
<dbReference type="InterPro" id="IPR011293">
    <property type="entry name" value="Ion_transpt_RnfA/RsxA"/>
</dbReference>
<dbReference type="GO" id="GO:0005886">
    <property type="term" value="C:plasma membrane"/>
    <property type="evidence" value="ECO:0007669"/>
    <property type="project" value="UniProtKB-SubCell"/>
</dbReference>
<comment type="function">
    <text evidence="8">Part of a membrane-bound complex that couples electron transfer with translocation of ions across the membrane.</text>
</comment>
<reference evidence="10" key="1">
    <citation type="submission" date="2018-01" db="EMBL/GenBank/DDBJ databases">
        <title>Rubneribacter badeniensis gen. nov., sp. nov., and Colonibacter rubneri, gen. nov., sp. nov., WGS of new members of the Eggerthellaceae.</title>
        <authorList>
            <person name="Danylec N."/>
            <person name="Stoll D.A."/>
            <person name="Doetsch A."/>
            <person name="Kulling S.E."/>
            <person name="Huch M."/>
        </authorList>
    </citation>
    <scope>NUCLEOTIDE SEQUENCE [LARGE SCALE GENOMIC DNA]</scope>
    <source>
        <strain evidence="10">ResAG-96</strain>
    </source>
</reference>
<evidence type="ECO:0000256" key="2">
    <source>
        <dbReference type="ARBA" id="ARBA00022448"/>
    </source>
</evidence>
<feature type="transmembrane region" description="Helical" evidence="8">
    <location>
        <begin position="38"/>
        <end position="57"/>
    </location>
</feature>
<dbReference type="PIRSF" id="PIRSF006102">
    <property type="entry name" value="NQR_DE"/>
    <property type="match status" value="1"/>
</dbReference>
<keyword evidence="5 8" id="KW-0249">Electron transport</keyword>
<name>A0A2K2UDX3_9ACTN</name>
<evidence type="ECO:0000256" key="6">
    <source>
        <dbReference type="ARBA" id="ARBA00022989"/>
    </source>
</evidence>
<evidence type="ECO:0000256" key="7">
    <source>
        <dbReference type="ARBA" id="ARBA00023136"/>
    </source>
</evidence>
<evidence type="ECO:0000256" key="3">
    <source>
        <dbReference type="ARBA" id="ARBA00022692"/>
    </source>
</evidence>
<dbReference type="RefSeq" id="WP_103264479.1">
    <property type="nucleotide sequence ID" value="NZ_DBFOLS010000038.1"/>
</dbReference>
<dbReference type="Pfam" id="PF02508">
    <property type="entry name" value="Rnf-Nqr"/>
    <property type="match status" value="1"/>
</dbReference>
<protein>
    <recommendedName>
        <fullName evidence="8">Ion-translocating oxidoreductase complex subunit A</fullName>
        <ecNumber evidence="8">7.-.-.-</ecNumber>
    </recommendedName>
    <alternativeName>
        <fullName evidence="8">Rnf electron transport complex subunit A</fullName>
    </alternativeName>
</protein>
<keyword evidence="10" id="KW-1185">Reference proteome</keyword>
<dbReference type="HAMAP" id="MF_00459">
    <property type="entry name" value="RsxA_RnfA"/>
    <property type="match status" value="1"/>
</dbReference>
<keyword evidence="7 8" id="KW-0472">Membrane</keyword>
<evidence type="ECO:0000256" key="5">
    <source>
        <dbReference type="ARBA" id="ARBA00022982"/>
    </source>
</evidence>
<keyword evidence="2 8" id="KW-0813">Transport</keyword>
<feature type="transmembrane region" description="Helical" evidence="8">
    <location>
        <begin position="171"/>
        <end position="190"/>
    </location>
</feature>
<evidence type="ECO:0000313" key="10">
    <source>
        <dbReference type="Proteomes" id="UP000236197"/>
    </source>
</evidence>
<keyword evidence="4 8" id="KW-1278">Translocase</keyword>
<sequence>MAEFAAILFSMILVNNYVLVKFLGVCPFLGVSKKLDSAVGMGCAVTLVMVLATSVTWPLQQLLDALGLGYLQTIAFILVIAVLVQMLEITVKRFLPALHEALGVYLPLITTNCAVLGVAILAVDEGYGYPEALVCALGAGLGFLLAMVLFSGVRRRVDEADPPRAFRGMPITLMSAAFVSLSFMGFAGVVDNLFGVL</sequence>
<dbReference type="GO" id="GO:0022900">
    <property type="term" value="P:electron transport chain"/>
    <property type="evidence" value="ECO:0007669"/>
    <property type="project" value="UniProtKB-UniRule"/>
</dbReference>
<evidence type="ECO:0000313" key="9">
    <source>
        <dbReference type="EMBL" id="PNV68418.1"/>
    </source>
</evidence>
<evidence type="ECO:0000256" key="1">
    <source>
        <dbReference type="ARBA" id="ARBA00004127"/>
    </source>
</evidence>
<keyword evidence="8" id="KW-1003">Cell membrane</keyword>
<dbReference type="PANTHER" id="PTHR30335:SF0">
    <property type="entry name" value="ION-TRANSLOCATING OXIDOREDUCTASE COMPLEX SUBUNIT A"/>
    <property type="match status" value="1"/>
</dbReference>
<accession>A0A2K2UDX3</accession>
<dbReference type="InterPro" id="IPR003667">
    <property type="entry name" value="NqrDE/RnfAE"/>
</dbReference>
<keyword evidence="3 8" id="KW-0812">Transmembrane</keyword>
<gene>
    <name evidence="8" type="primary">rnfA</name>
    <name evidence="9" type="ORF">C2L71_03745</name>
</gene>
<comment type="similarity">
    <text evidence="8">Belongs to the NqrDE/RnfAE family.</text>
</comment>
<dbReference type="OrthoDB" id="9803631at2"/>
<dbReference type="PANTHER" id="PTHR30335">
    <property type="entry name" value="INTEGRAL MEMBRANE PROTEIN OF SOXR-REDUCING COMPLEX"/>
    <property type="match status" value="1"/>
</dbReference>
<comment type="caution">
    <text evidence="9">The sequence shown here is derived from an EMBL/GenBank/DDBJ whole genome shotgun (WGS) entry which is preliminary data.</text>
</comment>